<comment type="caution">
    <text evidence="3">The sequence shown here is derived from an EMBL/GenBank/DDBJ whole genome shotgun (WGS) entry which is preliminary data.</text>
</comment>
<feature type="compositionally biased region" description="Low complexity" evidence="1">
    <location>
        <begin position="107"/>
        <end position="118"/>
    </location>
</feature>
<evidence type="ECO:0000256" key="2">
    <source>
        <dbReference type="SAM" id="Phobius"/>
    </source>
</evidence>
<keyword evidence="2" id="KW-1133">Transmembrane helix</keyword>
<accession>A0AAD2JP08</accession>
<feature type="region of interest" description="Disordered" evidence="1">
    <location>
        <begin position="72"/>
        <end position="123"/>
    </location>
</feature>
<keyword evidence="4" id="KW-1185">Reference proteome</keyword>
<gene>
    <name evidence="3" type="ORF">CYCCA115_LOCUS21833</name>
</gene>
<dbReference type="AlphaFoldDB" id="A0AAD2JP08"/>
<keyword evidence="2" id="KW-0472">Membrane</keyword>
<proteinExistence type="predicted"/>
<keyword evidence="2" id="KW-0812">Transmembrane</keyword>
<feature type="transmembrane region" description="Helical" evidence="2">
    <location>
        <begin position="33"/>
        <end position="57"/>
    </location>
</feature>
<reference evidence="3" key="1">
    <citation type="submission" date="2023-08" db="EMBL/GenBank/DDBJ databases">
        <authorList>
            <person name="Audoor S."/>
            <person name="Bilcke G."/>
        </authorList>
    </citation>
    <scope>NUCLEOTIDE SEQUENCE</scope>
</reference>
<sequence>MKIIDSRTNSLLQRRRALNPYNDKKEEYCSYELGGYSIGACVILLFFIGFSATASYLTTACSKLDGLDVSKEGSSLRSSSLPDTNAKVAVPKPTPQSQASPPPPPETQASPPQSTTTADGLLPPVCTDEQSAASLRQLPVAGCALQPWTQSCSFTQATTKPCRDPYWMREFYATTELKTQFNAFFVGYVTNVDMYSDTPIDLLHIGTHDPKYVPHKIQWVELSGFQSTTSCQRSVEAKGATNKAKVVLVLPPNQSEDAINHYKENLDISDEALEAVADNPRIDDAFFASKLPTAESQIHYLRYLGLSPDRYEAMKQMTRLSSVWYLEFTVDWKSGTTSTHQSELLHQFLPEKGFVCYWAGNGNLWRITNCWQNHYSSSTWANVACVNSRIPDAKPLLEKMEKIFVETLAKDITF</sequence>
<dbReference type="Proteomes" id="UP001295423">
    <property type="component" value="Unassembled WGS sequence"/>
</dbReference>
<protein>
    <submittedName>
        <fullName evidence="3">Uncharacterized protein</fullName>
    </submittedName>
</protein>
<name>A0AAD2JP08_9STRA</name>
<evidence type="ECO:0000256" key="1">
    <source>
        <dbReference type="SAM" id="MobiDB-lite"/>
    </source>
</evidence>
<evidence type="ECO:0000313" key="3">
    <source>
        <dbReference type="EMBL" id="CAJ1966250.1"/>
    </source>
</evidence>
<evidence type="ECO:0000313" key="4">
    <source>
        <dbReference type="Proteomes" id="UP001295423"/>
    </source>
</evidence>
<dbReference type="EMBL" id="CAKOGP040002269">
    <property type="protein sequence ID" value="CAJ1966250.1"/>
    <property type="molecule type" value="Genomic_DNA"/>
</dbReference>
<organism evidence="3 4">
    <name type="scientific">Cylindrotheca closterium</name>
    <dbReference type="NCBI Taxonomy" id="2856"/>
    <lineage>
        <taxon>Eukaryota</taxon>
        <taxon>Sar</taxon>
        <taxon>Stramenopiles</taxon>
        <taxon>Ochrophyta</taxon>
        <taxon>Bacillariophyta</taxon>
        <taxon>Bacillariophyceae</taxon>
        <taxon>Bacillariophycidae</taxon>
        <taxon>Bacillariales</taxon>
        <taxon>Bacillariaceae</taxon>
        <taxon>Cylindrotheca</taxon>
    </lineage>
</organism>